<sequence length="443" mass="47267">MKALSNFFTTLVQRFLPDPFVFALILTIILFLSGVIFTHHSPIEMVGFWGSGFWNLLAFAMQMALVLVTGHALASSPLIKKWMVKLAGIAKTPAQGVILVTVGSGLACFINWGFGLIVGALFAKEVAKRIPGSDYRFLIACAYIGFLTWHGGLSGSIPLVAATPGNPMEKTAGLIPLTDTIFTSYNLFITVALLIILPIMARLMMPTGKDVIGIDPKILAEDEASAAIAIAPTEVKRTFAVAMENSRFLSLAIAVLGYSYIIYYIATNGFKIDINTVNLLFFTTGLLLHGTPLSYMNAVSNAAKGTAGILIQFPFYAGIQGMMELSGLGGMITNAFISISNPSTFPFFAFLSSGFVNFFVPSGGGHWVVQGPFIMPAAQQLGVEPGIAAMAIAYGEAWMNMAQPFWALPALAIAGLGARDIMGYCVTTLLVSGVIFAVGLSFF</sequence>
<feature type="transmembrane region" description="Helical" evidence="1">
    <location>
        <begin position="421"/>
        <end position="442"/>
    </location>
</feature>
<feature type="transmembrane region" description="Helical" evidence="1">
    <location>
        <begin position="315"/>
        <end position="339"/>
    </location>
</feature>
<dbReference type="Proteomes" id="UP001139011">
    <property type="component" value="Unassembled WGS sequence"/>
</dbReference>
<name>A0A9X2BGY7_9BACL</name>
<dbReference type="InterPro" id="IPR006161">
    <property type="entry name" value="CHP00366"/>
</dbReference>
<feature type="transmembrane region" description="Helical" evidence="1">
    <location>
        <begin position="52"/>
        <end position="74"/>
    </location>
</feature>
<feature type="transmembrane region" description="Helical" evidence="1">
    <location>
        <begin position="94"/>
        <end position="123"/>
    </location>
</feature>
<feature type="transmembrane region" description="Helical" evidence="1">
    <location>
        <begin position="135"/>
        <end position="161"/>
    </location>
</feature>
<feature type="transmembrane region" description="Helical" evidence="1">
    <location>
        <begin position="248"/>
        <end position="266"/>
    </location>
</feature>
<dbReference type="NCBIfam" id="TIGR00366">
    <property type="entry name" value="TIGR00366 family protein"/>
    <property type="match status" value="1"/>
</dbReference>
<dbReference type="Pfam" id="PF02667">
    <property type="entry name" value="SCFA_trans"/>
    <property type="match status" value="1"/>
</dbReference>
<reference evidence="2" key="1">
    <citation type="submission" date="2021-09" db="EMBL/GenBank/DDBJ databases">
        <title>Genome analysis of Fictibacillus sp. KIGAM418 isolated from marine sediment.</title>
        <authorList>
            <person name="Seo M.-J."/>
            <person name="Cho E.-S."/>
            <person name="Hwang C.Y."/>
        </authorList>
    </citation>
    <scope>NUCLEOTIDE SEQUENCE</scope>
    <source>
        <strain evidence="2">KIGAM418</strain>
    </source>
</reference>
<dbReference type="RefSeq" id="WP_248253990.1">
    <property type="nucleotide sequence ID" value="NZ_JAIWJX010000002.1"/>
</dbReference>
<comment type="caution">
    <text evidence="2">The sequence shown here is derived from an EMBL/GenBank/DDBJ whole genome shotgun (WGS) entry which is preliminary data.</text>
</comment>
<dbReference type="InterPro" id="IPR006160">
    <property type="entry name" value="SCFA_transpt_AtoE"/>
</dbReference>
<keyword evidence="1" id="KW-0472">Membrane</keyword>
<proteinExistence type="predicted"/>
<evidence type="ECO:0000313" key="3">
    <source>
        <dbReference type="Proteomes" id="UP001139011"/>
    </source>
</evidence>
<keyword evidence="3" id="KW-1185">Reference proteome</keyword>
<organism evidence="2 3">
    <name type="scientific">Fictibacillus marinisediminis</name>
    <dbReference type="NCBI Taxonomy" id="2878389"/>
    <lineage>
        <taxon>Bacteria</taxon>
        <taxon>Bacillati</taxon>
        <taxon>Bacillota</taxon>
        <taxon>Bacilli</taxon>
        <taxon>Bacillales</taxon>
        <taxon>Fictibacillaceae</taxon>
        <taxon>Fictibacillus</taxon>
    </lineage>
</organism>
<feature type="transmembrane region" description="Helical" evidence="1">
    <location>
        <begin position="278"/>
        <end position="295"/>
    </location>
</feature>
<evidence type="ECO:0000256" key="1">
    <source>
        <dbReference type="SAM" id="Phobius"/>
    </source>
</evidence>
<keyword evidence="1" id="KW-1133">Transmembrane helix</keyword>
<evidence type="ECO:0000313" key="2">
    <source>
        <dbReference type="EMBL" id="MCK6258747.1"/>
    </source>
</evidence>
<gene>
    <name evidence="2" type="ORF">LCY76_19450</name>
</gene>
<feature type="transmembrane region" description="Helical" evidence="1">
    <location>
        <begin position="345"/>
        <end position="369"/>
    </location>
</feature>
<dbReference type="GO" id="GO:0005886">
    <property type="term" value="C:plasma membrane"/>
    <property type="evidence" value="ECO:0007669"/>
    <property type="project" value="TreeGrafter"/>
</dbReference>
<dbReference type="PANTHER" id="PTHR41983">
    <property type="entry name" value="SHORT-CHAIN FATTY ACID TRANSPORTER-RELATED"/>
    <property type="match status" value="1"/>
</dbReference>
<keyword evidence="1" id="KW-0812">Transmembrane</keyword>
<dbReference type="EMBL" id="JAIWJX010000002">
    <property type="protein sequence ID" value="MCK6258747.1"/>
    <property type="molecule type" value="Genomic_DNA"/>
</dbReference>
<dbReference type="PANTHER" id="PTHR41983:SF2">
    <property type="entry name" value="SHORT-CHAIN FATTY ACID TRANSPORTER-RELATED"/>
    <property type="match status" value="1"/>
</dbReference>
<feature type="transmembrane region" description="Helical" evidence="1">
    <location>
        <begin position="20"/>
        <end position="40"/>
    </location>
</feature>
<accession>A0A9X2BGY7</accession>
<protein>
    <submittedName>
        <fullName evidence="2">TIGR00366 family protein</fullName>
    </submittedName>
</protein>
<dbReference type="AlphaFoldDB" id="A0A9X2BGY7"/>
<feature type="transmembrane region" description="Helical" evidence="1">
    <location>
        <begin position="181"/>
        <end position="201"/>
    </location>
</feature>